<evidence type="ECO:0000256" key="2">
    <source>
        <dbReference type="SAM" id="Phobius"/>
    </source>
</evidence>
<feature type="compositionally biased region" description="Basic and acidic residues" evidence="1">
    <location>
        <begin position="333"/>
        <end position="343"/>
    </location>
</feature>
<dbReference type="Proteomes" id="UP000287651">
    <property type="component" value="Unassembled WGS sequence"/>
</dbReference>
<feature type="region of interest" description="Disordered" evidence="1">
    <location>
        <begin position="318"/>
        <end position="343"/>
    </location>
</feature>
<protein>
    <submittedName>
        <fullName evidence="3">Uncharacterized protein</fullName>
    </submittedName>
</protein>
<feature type="region of interest" description="Disordered" evidence="1">
    <location>
        <begin position="30"/>
        <end position="49"/>
    </location>
</feature>
<dbReference type="AlphaFoldDB" id="A0A426Z9I4"/>
<gene>
    <name evidence="3" type="ORF">B296_00005090</name>
</gene>
<feature type="compositionally biased region" description="Basic and acidic residues" evidence="1">
    <location>
        <begin position="196"/>
        <end position="206"/>
    </location>
</feature>
<comment type="caution">
    <text evidence="3">The sequence shown here is derived from an EMBL/GenBank/DDBJ whole genome shotgun (WGS) entry which is preliminary data.</text>
</comment>
<feature type="region of interest" description="Disordered" evidence="1">
    <location>
        <begin position="186"/>
        <end position="221"/>
    </location>
</feature>
<evidence type="ECO:0000313" key="3">
    <source>
        <dbReference type="EMBL" id="RRT60606.1"/>
    </source>
</evidence>
<accession>A0A426Z9I4</accession>
<name>A0A426Z9I4_ENSVE</name>
<keyword evidence="2" id="KW-0812">Transmembrane</keyword>
<sequence length="343" mass="36892">MSTGCQLGSCGALFSATVFANGQVGRFLGGKKKKKKKNNNNTSKSGFVFGGSDAAITTGEWARHLPPLQPNVPELHVHRLAEAFGTDEAEVGAEAHRRHHPGGVEDVARDAVHPPSLHHQAPRPGYAAADDADRGLFNASAVLLRSLFESLHQDHGVGSAVLLVPPLLDPRPDLWRRRFLLQPHRRRGAPSASVGEDVHEKGRLADVPHNLQRKKEKDRGAFATSPIDSLSHRSSFSGVTTSLLSSILFMYPAAAADTAGSPLGTSEKGSLVVVSFPTAWAALTVALVPLLISRKESRRRDLAPARREQREEPFRCFLTAGNCPANPAARSSKAQEEDAMGRS</sequence>
<organism evidence="3 4">
    <name type="scientific">Ensete ventricosum</name>
    <name type="common">Abyssinian banana</name>
    <name type="synonym">Musa ensete</name>
    <dbReference type="NCBI Taxonomy" id="4639"/>
    <lineage>
        <taxon>Eukaryota</taxon>
        <taxon>Viridiplantae</taxon>
        <taxon>Streptophyta</taxon>
        <taxon>Embryophyta</taxon>
        <taxon>Tracheophyta</taxon>
        <taxon>Spermatophyta</taxon>
        <taxon>Magnoliopsida</taxon>
        <taxon>Liliopsida</taxon>
        <taxon>Zingiberales</taxon>
        <taxon>Musaceae</taxon>
        <taxon>Ensete</taxon>
    </lineage>
</organism>
<keyword evidence="2" id="KW-1133">Transmembrane helix</keyword>
<evidence type="ECO:0000313" key="4">
    <source>
        <dbReference type="Proteomes" id="UP000287651"/>
    </source>
</evidence>
<feature type="transmembrane region" description="Helical" evidence="2">
    <location>
        <begin position="271"/>
        <end position="292"/>
    </location>
</feature>
<dbReference type="EMBL" id="AMZH03007716">
    <property type="protein sequence ID" value="RRT60606.1"/>
    <property type="molecule type" value="Genomic_DNA"/>
</dbReference>
<reference evidence="3 4" key="1">
    <citation type="journal article" date="2014" name="Agronomy (Basel)">
        <title>A Draft Genome Sequence for Ensete ventricosum, the Drought-Tolerant Tree Against Hunger.</title>
        <authorList>
            <person name="Harrison J."/>
            <person name="Moore K.A."/>
            <person name="Paszkiewicz K."/>
            <person name="Jones T."/>
            <person name="Grant M."/>
            <person name="Ambacheew D."/>
            <person name="Muzemil S."/>
            <person name="Studholme D.J."/>
        </authorList>
    </citation>
    <scope>NUCLEOTIDE SEQUENCE [LARGE SCALE GENOMIC DNA]</scope>
</reference>
<proteinExistence type="predicted"/>
<evidence type="ECO:0000256" key="1">
    <source>
        <dbReference type="SAM" id="MobiDB-lite"/>
    </source>
</evidence>
<keyword evidence="2" id="KW-0472">Membrane</keyword>